<feature type="domain" description="Heterokaryon incompatibility" evidence="1">
    <location>
        <begin position="1"/>
        <end position="83"/>
    </location>
</feature>
<dbReference type="AlphaFoldDB" id="N1PC46"/>
<evidence type="ECO:0000313" key="2">
    <source>
        <dbReference type="EMBL" id="EME38601.1"/>
    </source>
</evidence>
<feature type="non-terminal residue" evidence="2">
    <location>
        <position position="83"/>
    </location>
</feature>
<protein>
    <recommendedName>
        <fullName evidence="1">Heterokaryon incompatibility domain-containing protein</fullName>
    </recommendedName>
</protein>
<reference evidence="3" key="1">
    <citation type="journal article" date="2012" name="PLoS Genet.">
        <title>The genomes of the fungal plant pathogens Cladosporium fulvum and Dothistroma septosporum reveal adaptation to different hosts and lifestyles but also signatures of common ancestry.</title>
        <authorList>
            <person name="de Wit P.J.G.M."/>
            <person name="van der Burgt A."/>
            <person name="Oekmen B."/>
            <person name="Stergiopoulos I."/>
            <person name="Abd-Elsalam K.A."/>
            <person name="Aerts A.L."/>
            <person name="Bahkali A.H."/>
            <person name="Beenen H.G."/>
            <person name="Chettri P."/>
            <person name="Cox M.P."/>
            <person name="Datema E."/>
            <person name="de Vries R.P."/>
            <person name="Dhillon B."/>
            <person name="Ganley A.R."/>
            <person name="Griffiths S.A."/>
            <person name="Guo Y."/>
            <person name="Hamelin R.C."/>
            <person name="Henrissat B."/>
            <person name="Kabir M.S."/>
            <person name="Jashni M.K."/>
            <person name="Kema G."/>
            <person name="Klaubauf S."/>
            <person name="Lapidus A."/>
            <person name="Levasseur A."/>
            <person name="Lindquist E."/>
            <person name="Mehrabi R."/>
            <person name="Ohm R.A."/>
            <person name="Owen T.J."/>
            <person name="Salamov A."/>
            <person name="Schwelm A."/>
            <person name="Schijlen E."/>
            <person name="Sun H."/>
            <person name="van den Burg H.A."/>
            <person name="van Ham R.C.H.J."/>
            <person name="Zhang S."/>
            <person name="Goodwin S.B."/>
            <person name="Grigoriev I.V."/>
            <person name="Collemare J."/>
            <person name="Bradshaw R.E."/>
        </authorList>
    </citation>
    <scope>NUCLEOTIDE SEQUENCE [LARGE SCALE GENOMIC DNA]</scope>
    <source>
        <strain evidence="3">NZE10 / CBS 128990</strain>
    </source>
</reference>
<dbReference type="Proteomes" id="UP000016933">
    <property type="component" value="Unassembled WGS sequence"/>
</dbReference>
<evidence type="ECO:0000259" key="1">
    <source>
        <dbReference type="Pfam" id="PF06985"/>
    </source>
</evidence>
<dbReference type="InterPro" id="IPR052895">
    <property type="entry name" value="HetReg/Transcr_Mod"/>
</dbReference>
<evidence type="ECO:0000313" key="3">
    <source>
        <dbReference type="Proteomes" id="UP000016933"/>
    </source>
</evidence>
<gene>
    <name evidence="2" type="ORF">DOTSEDRAFT_114328</name>
</gene>
<feature type="non-terminal residue" evidence="2">
    <location>
        <position position="1"/>
    </location>
</feature>
<dbReference type="HOGENOM" id="CLU_004184_6_3_1"/>
<dbReference type="OrthoDB" id="3553147at2759"/>
<sequence length="83" mass="9554">YTALSYVHGDRSERRPITLAGRSFMITRGLHDALDAIWARGDRERWFWVDQLCINQQNLMEKNAQVAQMGAIYASADQVVAWL</sequence>
<keyword evidence="3" id="KW-1185">Reference proteome</keyword>
<reference evidence="2 3" key="2">
    <citation type="journal article" date="2012" name="PLoS Pathog.">
        <title>Diverse lifestyles and strategies of plant pathogenesis encoded in the genomes of eighteen Dothideomycetes fungi.</title>
        <authorList>
            <person name="Ohm R.A."/>
            <person name="Feau N."/>
            <person name="Henrissat B."/>
            <person name="Schoch C.L."/>
            <person name="Horwitz B.A."/>
            <person name="Barry K.W."/>
            <person name="Condon B.J."/>
            <person name="Copeland A.C."/>
            <person name="Dhillon B."/>
            <person name="Glaser F."/>
            <person name="Hesse C.N."/>
            <person name="Kosti I."/>
            <person name="LaButti K."/>
            <person name="Lindquist E.A."/>
            <person name="Lucas S."/>
            <person name="Salamov A.A."/>
            <person name="Bradshaw R.E."/>
            <person name="Ciuffetti L."/>
            <person name="Hamelin R.C."/>
            <person name="Kema G.H.J."/>
            <person name="Lawrence C."/>
            <person name="Scott J.A."/>
            <person name="Spatafora J.W."/>
            <person name="Turgeon B.G."/>
            <person name="de Wit P.J.G.M."/>
            <person name="Zhong S."/>
            <person name="Goodwin S.B."/>
            <person name="Grigoriev I.V."/>
        </authorList>
    </citation>
    <scope>NUCLEOTIDE SEQUENCE [LARGE SCALE GENOMIC DNA]</scope>
    <source>
        <strain evidence="3">NZE10 / CBS 128990</strain>
    </source>
</reference>
<dbReference type="PANTHER" id="PTHR24148">
    <property type="entry name" value="ANKYRIN REPEAT DOMAIN-CONTAINING PROTEIN 39 HOMOLOG-RELATED"/>
    <property type="match status" value="1"/>
</dbReference>
<dbReference type="InterPro" id="IPR010730">
    <property type="entry name" value="HET"/>
</dbReference>
<organism evidence="2 3">
    <name type="scientific">Dothistroma septosporum (strain NZE10 / CBS 128990)</name>
    <name type="common">Red band needle blight fungus</name>
    <name type="synonym">Mycosphaerella pini</name>
    <dbReference type="NCBI Taxonomy" id="675120"/>
    <lineage>
        <taxon>Eukaryota</taxon>
        <taxon>Fungi</taxon>
        <taxon>Dikarya</taxon>
        <taxon>Ascomycota</taxon>
        <taxon>Pezizomycotina</taxon>
        <taxon>Dothideomycetes</taxon>
        <taxon>Dothideomycetidae</taxon>
        <taxon>Mycosphaerellales</taxon>
        <taxon>Mycosphaerellaceae</taxon>
        <taxon>Dothistroma</taxon>
    </lineage>
</organism>
<dbReference type="STRING" id="675120.N1PC46"/>
<dbReference type="EMBL" id="KB446547">
    <property type="protein sequence ID" value="EME38601.1"/>
    <property type="molecule type" value="Genomic_DNA"/>
</dbReference>
<name>N1PC46_DOTSN</name>
<dbReference type="PANTHER" id="PTHR24148:SF64">
    <property type="entry name" value="HETEROKARYON INCOMPATIBILITY DOMAIN-CONTAINING PROTEIN"/>
    <property type="match status" value="1"/>
</dbReference>
<accession>N1PC46</accession>
<dbReference type="Pfam" id="PF06985">
    <property type="entry name" value="HET"/>
    <property type="match status" value="1"/>
</dbReference>
<proteinExistence type="predicted"/>